<evidence type="ECO:0000256" key="1">
    <source>
        <dbReference type="SAM" id="Phobius"/>
    </source>
</evidence>
<dbReference type="InterPro" id="IPR015943">
    <property type="entry name" value="WD40/YVTN_repeat-like_dom_sf"/>
</dbReference>
<keyword evidence="1" id="KW-0812">Transmembrane</keyword>
<keyword evidence="1" id="KW-0472">Membrane</keyword>
<sequence>MDARPLRYNLLWVERWLHLRAPIRIGYIRGIWLLGTRLPDRTSRRKGDQLVSGAHREVSVWQLSHGVWRHVVALDGPSTDSKNADEEFIIMGIHWTKTRICHSVVVLTYMHHGIIIYDSYNWHRLQVIPFSDIGGSSMSPKGSIIALSIMGAGFDLYDLDTGFCVASFTDESSGERTVPVLLVHGGRALLGGGTAGRATLWNVHNKRIHQTFAPEPYDTILAIAANYNFNHDCFLVATGANDANGNSAVVIWMARPESPQKPRRWWLWVLLFCLICIVVFAANMFVPEVIELAARLQSYHISSSSTSPTSHPRPVKYRDASAEKGFKLVSL</sequence>
<reference evidence="2 3" key="1">
    <citation type="journal article" date="2019" name="Nat. Ecol. Evol.">
        <title>Megaphylogeny resolves global patterns of mushroom evolution.</title>
        <authorList>
            <person name="Varga T."/>
            <person name="Krizsan K."/>
            <person name="Foldi C."/>
            <person name="Dima B."/>
            <person name="Sanchez-Garcia M."/>
            <person name="Sanchez-Ramirez S."/>
            <person name="Szollosi G.J."/>
            <person name="Szarkandi J.G."/>
            <person name="Papp V."/>
            <person name="Albert L."/>
            <person name="Andreopoulos W."/>
            <person name="Angelini C."/>
            <person name="Antonin V."/>
            <person name="Barry K.W."/>
            <person name="Bougher N.L."/>
            <person name="Buchanan P."/>
            <person name="Buyck B."/>
            <person name="Bense V."/>
            <person name="Catcheside P."/>
            <person name="Chovatia M."/>
            <person name="Cooper J."/>
            <person name="Damon W."/>
            <person name="Desjardin D."/>
            <person name="Finy P."/>
            <person name="Geml J."/>
            <person name="Haridas S."/>
            <person name="Hughes K."/>
            <person name="Justo A."/>
            <person name="Karasinski D."/>
            <person name="Kautmanova I."/>
            <person name="Kiss B."/>
            <person name="Kocsube S."/>
            <person name="Kotiranta H."/>
            <person name="LaButti K.M."/>
            <person name="Lechner B.E."/>
            <person name="Liimatainen K."/>
            <person name="Lipzen A."/>
            <person name="Lukacs Z."/>
            <person name="Mihaltcheva S."/>
            <person name="Morgado L.N."/>
            <person name="Niskanen T."/>
            <person name="Noordeloos M.E."/>
            <person name="Ohm R.A."/>
            <person name="Ortiz-Santana B."/>
            <person name="Ovrebo C."/>
            <person name="Racz N."/>
            <person name="Riley R."/>
            <person name="Savchenko A."/>
            <person name="Shiryaev A."/>
            <person name="Soop K."/>
            <person name="Spirin V."/>
            <person name="Szebenyi C."/>
            <person name="Tomsovsky M."/>
            <person name="Tulloss R.E."/>
            <person name="Uehling J."/>
            <person name="Grigoriev I.V."/>
            <person name="Vagvolgyi C."/>
            <person name="Papp T."/>
            <person name="Martin F.M."/>
            <person name="Miettinen O."/>
            <person name="Hibbett D.S."/>
            <person name="Nagy L.G."/>
        </authorList>
    </citation>
    <scope>NUCLEOTIDE SEQUENCE [LARGE SCALE GENOMIC DNA]</scope>
    <source>
        <strain evidence="2 3">HHB13444</strain>
    </source>
</reference>
<gene>
    <name evidence="2" type="ORF">K466DRAFT_605971</name>
</gene>
<name>A0A5C3NQX6_9APHY</name>
<dbReference type="EMBL" id="ML211968">
    <property type="protein sequence ID" value="TFK79661.1"/>
    <property type="molecule type" value="Genomic_DNA"/>
</dbReference>
<evidence type="ECO:0008006" key="4">
    <source>
        <dbReference type="Google" id="ProtNLM"/>
    </source>
</evidence>
<evidence type="ECO:0000313" key="3">
    <source>
        <dbReference type="Proteomes" id="UP000308197"/>
    </source>
</evidence>
<dbReference type="Gene3D" id="2.130.10.10">
    <property type="entry name" value="YVTN repeat-like/Quinoprotein amine dehydrogenase"/>
    <property type="match status" value="1"/>
</dbReference>
<dbReference type="Proteomes" id="UP000308197">
    <property type="component" value="Unassembled WGS sequence"/>
</dbReference>
<dbReference type="SUPFAM" id="SSF50978">
    <property type="entry name" value="WD40 repeat-like"/>
    <property type="match status" value="1"/>
</dbReference>
<keyword evidence="1" id="KW-1133">Transmembrane helix</keyword>
<protein>
    <recommendedName>
        <fullName evidence="4">WD40 repeat-like protein</fullName>
    </recommendedName>
</protein>
<dbReference type="InterPro" id="IPR036322">
    <property type="entry name" value="WD40_repeat_dom_sf"/>
</dbReference>
<accession>A0A5C3NQX6</accession>
<proteinExistence type="predicted"/>
<dbReference type="InParanoid" id="A0A5C3NQX6"/>
<feature type="transmembrane region" description="Helical" evidence="1">
    <location>
        <begin position="265"/>
        <end position="286"/>
    </location>
</feature>
<evidence type="ECO:0000313" key="2">
    <source>
        <dbReference type="EMBL" id="TFK79661.1"/>
    </source>
</evidence>
<organism evidence="2 3">
    <name type="scientific">Polyporus arcularius HHB13444</name>
    <dbReference type="NCBI Taxonomy" id="1314778"/>
    <lineage>
        <taxon>Eukaryota</taxon>
        <taxon>Fungi</taxon>
        <taxon>Dikarya</taxon>
        <taxon>Basidiomycota</taxon>
        <taxon>Agaricomycotina</taxon>
        <taxon>Agaricomycetes</taxon>
        <taxon>Polyporales</taxon>
        <taxon>Polyporaceae</taxon>
        <taxon>Polyporus</taxon>
    </lineage>
</organism>
<dbReference type="AlphaFoldDB" id="A0A5C3NQX6"/>
<keyword evidence="3" id="KW-1185">Reference proteome</keyword>
<dbReference type="STRING" id="1314778.A0A5C3NQX6"/>